<feature type="region of interest" description="Disordered" evidence="3">
    <location>
        <begin position="1656"/>
        <end position="1683"/>
    </location>
</feature>
<dbReference type="Pfam" id="PF00637">
    <property type="entry name" value="Clathrin"/>
    <property type="match status" value="7"/>
</dbReference>
<dbReference type="Pfam" id="PF01394">
    <property type="entry name" value="Clathrin_propel"/>
    <property type="match status" value="2"/>
</dbReference>
<evidence type="ECO:0000313" key="5">
    <source>
        <dbReference type="Proteomes" id="UP001562357"/>
    </source>
</evidence>
<dbReference type="Gene3D" id="2.130.10.110">
    <property type="entry name" value="Clathrin heavy-chain terminal domain"/>
    <property type="match status" value="1"/>
</dbReference>
<keyword evidence="1" id="KW-0472">Membrane</keyword>
<keyword evidence="5" id="KW-1185">Reference proteome</keyword>
<feature type="compositionally biased region" description="Polar residues" evidence="3">
    <location>
        <begin position="1661"/>
        <end position="1674"/>
    </location>
</feature>
<feature type="repeat" description="CHCR" evidence="2">
    <location>
        <begin position="1282"/>
        <end position="1428"/>
    </location>
</feature>
<comment type="caution">
    <text evidence="4">The sequence shown here is derived from an EMBL/GenBank/DDBJ whole genome shotgun (WGS) entry which is preliminary data.</text>
</comment>
<feature type="repeat" description="CHCR" evidence="2">
    <location>
        <begin position="987"/>
        <end position="1132"/>
    </location>
</feature>
<dbReference type="PROSITE" id="PS50236">
    <property type="entry name" value="CHCR"/>
    <property type="match status" value="7"/>
</dbReference>
<dbReference type="PIRSF" id="PIRSF002290">
    <property type="entry name" value="Clathrin_H_chain"/>
    <property type="match status" value="1"/>
</dbReference>
<feature type="repeat" description="CHCR" evidence="2">
    <location>
        <begin position="1136"/>
        <end position="1277"/>
    </location>
</feature>
<dbReference type="Pfam" id="PF13838">
    <property type="entry name" value="Clathrin_H_link"/>
    <property type="match status" value="1"/>
</dbReference>
<feature type="repeat" description="CHCR" evidence="2">
    <location>
        <begin position="1431"/>
        <end position="1574"/>
    </location>
</feature>
<evidence type="ECO:0000256" key="2">
    <source>
        <dbReference type="PROSITE-ProRule" id="PRU01006"/>
    </source>
</evidence>
<dbReference type="InterPro" id="IPR016024">
    <property type="entry name" value="ARM-type_fold"/>
</dbReference>
<dbReference type="PANTHER" id="PTHR10292">
    <property type="entry name" value="CLATHRIN HEAVY CHAIN RELATED"/>
    <property type="match status" value="1"/>
</dbReference>
<dbReference type="SUPFAM" id="SSF48371">
    <property type="entry name" value="ARM repeat"/>
    <property type="match status" value="6"/>
</dbReference>
<proteinExistence type="inferred from homology"/>
<comment type="similarity">
    <text evidence="1">Belongs to the clathrin heavy chain family.</text>
</comment>
<dbReference type="PANTHER" id="PTHR10292:SF1">
    <property type="entry name" value="CLATHRIN HEAVY CHAIN"/>
    <property type="match status" value="1"/>
</dbReference>
<dbReference type="InterPro" id="IPR055358">
    <property type="entry name" value="CHCR"/>
</dbReference>
<dbReference type="InterPro" id="IPR016341">
    <property type="entry name" value="Clathrin_heavy_chain"/>
</dbReference>
<feature type="repeat" description="CHCR" evidence="2">
    <location>
        <begin position="693"/>
        <end position="835"/>
    </location>
</feature>
<dbReference type="Proteomes" id="UP001562357">
    <property type="component" value="Unassembled WGS sequence"/>
</dbReference>
<dbReference type="InterPro" id="IPR011990">
    <property type="entry name" value="TPR-like_helical_dom_sf"/>
</dbReference>
<dbReference type="InterPro" id="IPR016025">
    <property type="entry name" value="Clathrin_H-chain_N"/>
</dbReference>
<keyword evidence="1" id="KW-0168">Coated pit</keyword>
<dbReference type="InterPro" id="IPR022365">
    <property type="entry name" value="Clathrin_H-chain_propeller_rpt"/>
</dbReference>
<gene>
    <name evidence="4" type="primary">g3989</name>
    <name evidence="4" type="ORF">EsDP_00003989</name>
</gene>
<dbReference type="Gene3D" id="1.25.40.730">
    <property type="match status" value="1"/>
</dbReference>
<name>A0ABQ0CQD3_9HYPO</name>
<keyword evidence="1" id="KW-0968">Cytoplasmic vesicle</keyword>
<dbReference type="SMART" id="SM00299">
    <property type="entry name" value="CLH"/>
    <property type="match status" value="7"/>
</dbReference>
<evidence type="ECO:0000256" key="1">
    <source>
        <dbReference type="PIRNR" id="PIRNR002290"/>
    </source>
</evidence>
<dbReference type="InterPro" id="IPR000547">
    <property type="entry name" value="Clathrin_H-chain/VPS_repeat"/>
</dbReference>
<evidence type="ECO:0000256" key="3">
    <source>
        <dbReference type="SAM" id="MobiDB-lite"/>
    </source>
</evidence>
<dbReference type="Gene3D" id="1.25.40.10">
    <property type="entry name" value="Tetratricopeptide repeat domain"/>
    <property type="match status" value="3"/>
</dbReference>
<organism evidence="4 5">
    <name type="scientific">Epichloe bromicola</name>
    <dbReference type="NCBI Taxonomy" id="79588"/>
    <lineage>
        <taxon>Eukaryota</taxon>
        <taxon>Fungi</taxon>
        <taxon>Dikarya</taxon>
        <taxon>Ascomycota</taxon>
        <taxon>Pezizomycotina</taxon>
        <taxon>Sordariomycetes</taxon>
        <taxon>Hypocreomycetidae</taxon>
        <taxon>Hypocreales</taxon>
        <taxon>Clavicipitaceae</taxon>
        <taxon>Epichloe</taxon>
    </lineage>
</organism>
<feature type="repeat" description="CHCR" evidence="2">
    <location>
        <begin position="541"/>
        <end position="690"/>
    </location>
</feature>
<protein>
    <recommendedName>
        <fullName evidence="1">Clathrin heavy chain</fullName>
    </recommendedName>
</protein>
<feature type="repeat" description="CHCR" evidence="2">
    <location>
        <begin position="841"/>
        <end position="980"/>
    </location>
</feature>
<dbReference type="SUPFAM" id="SSF50989">
    <property type="entry name" value="Clathrin heavy-chain terminal domain"/>
    <property type="match status" value="1"/>
</dbReference>
<evidence type="ECO:0000313" key="4">
    <source>
        <dbReference type="EMBL" id="GAB0135658.1"/>
    </source>
</evidence>
<comment type="subcellular location">
    <subcellularLocation>
        <location evidence="1">Cytoplasmic vesicle membrane</location>
        <topology evidence="1">Peripheral membrane protein</topology>
        <orientation evidence="1">Cytoplasmic side</orientation>
    </subcellularLocation>
    <subcellularLocation>
        <location evidence="1">Membrane</location>
        <location evidence="1">Coated pit</location>
        <topology evidence="1">Peripheral membrane protein</topology>
        <orientation evidence="1">Cytoplasmic side</orientation>
    </subcellularLocation>
</comment>
<comment type="function">
    <text evidence="1">Clathrin is the major protein of the polyhedral coat of coated pits and vesicles.</text>
</comment>
<reference evidence="5" key="1">
    <citation type="submission" date="2024-06" db="EMBL/GenBank/DDBJ databases">
        <title>Draft Genome Sequences of Epichloe bromicola Strains Isolated from Elymus ciliaris.</title>
        <authorList>
            <consortium name="Epichloe bromicola genome sequencing consortium"/>
            <person name="Miura A."/>
            <person name="Imano S."/>
            <person name="Ashida A."/>
            <person name="Sato I."/>
            <person name="Chiba S."/>
            <person name="Tanaka A."/>
            <person name="Camagna M."/>
            <person name="Takemoto D."/>
        </authorList>
    </citation>
    <scope>NUCLEOTIDE SEQUENCE [LARGE SCALE GENOMIC DNA]</scope>
    <source>
        <strain evidence="5">DP</strain>
    </source>
</reference>
<dbReference type="EMBL" id="BAAFGZ010000142">
    <property type="protein sequence ID" value="GAB0135658.1"/>
    <property type="molecule type" value="Genomic_DNA"/>
</dbReference>
<sequence length="1683" mass="190776">MAPLPIKFQELVQLANVGVDTQSISFNSCTLESDSYVCIREKKSEAAQPEVVIVELKNGNNVTRRPIKADSAIMHWNKQIIALKAQSRTLQIFDLEQKKKLKSCTMNEDVQFWKWISESTLGLVTTSSVYHWDVHDTAQDAPTKVFERNANLNGCQIINYRANGDGKWMVVVGISSQQGRVVGAMQLYSKDRGISQAIEGHAAAFGSLRLEGAPQDTKLFSFAVRTATGAKLHVVEVDHAESNPVFQKKAVEIFFPPEATNDFPVALQISQKYGVIFMVTKYGFIHLYDLETGTMIFMNRISSETIFTSCSDNDSAGLVSINRKGQVLFVTVDETTVIPYLLENPANTEIAIKLASRAGLPGADNLYAKQFDQLFNSGNYQEAVKIAANSPRGFLRTAETIEKFKRLPAQPGQMTFTLQYFGLLLDKGGLNRHETLELAAPVLQQNRKHLLEKWFKDGKLDCSEQLGDMVRPYDVDMALSIYLKANVPQKVVAGLAETGQFDKILPYTAQTGYQPDYIQLLQHIIRINPEKGGDFATALANSDQGPLVDLERVCDIFQSQGMVQQATAFLLDALKDNKPEHARLQTRLLEMNLMHAPQVAEAILSNDMFTHFDKARVAQLCEQAGLPQKALELYEDPEAIKRVIVNIPGSPNFNPEWFSNYFGKLSVEQSLDCLDAMMKHNIRQNLQSVVNIATKYSELLGPVRLIDLFEKYKTSEGLFYYLGSIVNLSEDPDVHFKYIEAATKSNQLNEVERICRDSNHYNPEKVKNFLKEAKLPEQLPLIIVCDRFNFVHDLILYLYQSQQFQAIEAYVQRVNPSRTPAVVGGLLDVDCEENIIKQLLSTVNAQQINIDELVSEVESRNRLKLLLPFLEATLQAGNQQQAVYNALAKIYIDSNNNPEKFLKENDQYDTLTVGKYCEKRDPNLAYIAYSKGQNDLELVNITNENSMYRAQARYLLERSDSELWNFVLSENNIHRRSVVDQVVSTAIPESTDPAKVSIAVASFLENDLPLELIELLEKIVLEPSPFSDNQNLQNLLMFTAAKADKGRVMDYIHKLDGYNAQEIATSCIDVGLFEEAFEIYKKADNKSAAVDVLVEHVVSIDRSQAYAEEVDLPEVWSKVAKAQLDGLRVSDAIESYIKAEDPKNHAEVIEIATHAGKNEELVKYLRMARKTLREPAIDTALAFCYARLDQLHELEDFLRATNVANIEESGDKAYEEGLFEASKIFYTSISNWAKLATTLVHLADYQAAVDCARKANNIKVWKQVHEACVQKKEFRLAQICGLNLIVDAEQLQTLVKEYERNGYFDELISLLEQGLGLERAHMGMFTELGIALSKYHPERLMEHIKIFWSRMNMPKMIRACEEANLWPELVFCYYHYDEFDNAALAVIERPENSWDHQQFKEIVVKVANLEIYYRAIKFYVEQHPSLLTDLLASLTPRIDVNRVVKMFQKNDSLPLIKPFLLNVQSQNKRTVNEAVNDLLIEEEDYKTLRDSVQNYDNYDANELASRLEKHDLIFFRQIAANIYRKNKRWEKSIALSKQDKLFKDAIETSAISGKSDIVNDLLRYFVDIGHRECYTGMLYACNDLIRPDLVLELSWRHGLNDFTMPYMINMLSQQTKEIALLKSDNEARKAKEQEQEKTEDNTPILGAGRLMITAGPGGNMGNTSPAPYQQSNGFAPQPTGYGY</sequence>
<accession>A0ABQ0CQD3</accession>